<proteinExistence type="predicted"/>
<protein>
    <submittedName>
        <fullName evidence="2">Uncharacterized protein</fullName>
    </submittedName>
</protein>
<keyword evidence="1" id="KW-1133">Transmembrane helix</keyword>
<comment type="caution">
    <text evidence="2">The sequence shown here is derived from an EMBL/GenBank/DDBJ whole genome shotgun (WGS) entry which is preliminary data.</text>
</comment>
<accession>A0A9D9DWF6</accession>
<evidence type="ECO:0000256" key="1">
    <source>
        <dbReference type="SAM" id="Phobius"/>
    </source>
</evidence>
<feature type="transmembrane region" description="Helical" evidence="1">
    <location>
        <begin position="7"/>
        <end position="26"/>
    </location>
</feature>
<dbReference type="EMBL" id="JADIMX010000126">
    <property type="protein sequence ID" value="MBO8434996.1"/>
    <property type="molecule type" value="Genomic_DNA"/>
</dbReference>
<sequence length="47" mass="4978">MKCVNKTAVGFICIGFGAGVVVMTFMPKWCILGGVAIICCGVKLIER</sequence>
<evidence type="ECO:0000313" key="3">
    <source>
        <dbReference type="Proteomes" id="UP000823611"/>
    </source>
</evidence>
<evidence type="ECO:0000313" key="2">
    <source>
        <dbReference type="EMBL" id="MBO8434996.1"/>
    </source>
</evidence>
<organism evidence="2 3">
    <name type="scientific">Candidatus Fimicola merdigallinarum</name>
    <dbReference type="NCBI Taxonomy" id="2840819"/>
    <lineage>
        <taxon>Bacteria</taxon>
        <taxon>Bacillati</taxon>
        <taxon>Bacillota</taxon>
        <taxon>Clostridia</taxon>
        <taxon>Lachnospirales</taxon>
        <taxon>Lachnospiraceae</taxon>
        <taxon>Lachnospiraceae incertae sedis</taxon>
        <taxon>Candidatus Fimicola</taxon>
    </lineage>
</organism>
<keyword evidence="1" id="KW-0812">Transmembrane</keyword>
<dbReference type="Proteomes" id="UP000823611">
    <property type="component" value="Unassembled WGS sequence"/>
</dbReference>
<reference evidence="2" key="1">
    <citation type="submission" date="2020-10" db="EMBL/GenBank/DDBJ databases">
        <authorList>
            <person name="Gilroy R."/>
        </authorList>
    </citation>
    <scope>NUCLEOTIDE SEQUENCE</scope>
    <source>
        <strain evidence="2">F6-4510</strain>
    </source>
</reference>
<name>A0A9D9DWF6_9FIRM</name>
<gene>
    <name evidence="2" type="ORF">IAC55_06720</name>
</gene>
<keyword evidence="1" id="KW-0472">Membrane</keyword>
<dbReference type="AlphaFoldDB" id="A0A9D9DWF6"/>
<reference evidence="2" key="2">
    <citation type="journal article" date="2021" name="PeerJ">
        <title>Extensive microbial diversity within the chicken gut microbiome revealed by metagenomics and culture.</title>
        <authorList>
            <person name="Gilroy R."/>
            <person name="Ravi A."/>
            <person name="Getino M."/>
            <person name="Pursley I."/>
            <person name="Horton D.L."/>
            <person name="Alikhan N.F."/>
            <person name="Baker D."/>
            <person name="Gharbi K."/>
            <person name="Hall N."/>
            <person name="Watson M."/>
            <person name="Adriaenssens E.M."/>
            <person name="Foster-Nyarko E."/>
            <person name="Jarju S."/>
            <person name="Secka A."/>
            <person name="Antonio M."/>
            <person name="Oren A."/>
            <person name="Chaudhuri R.R."/>
            <person name="La Ragione R."/>
            <person name="Hildebrand F."/>
            <person name="Pallen M.J."/>
        </authorList>
    </citation>
    <scope>NUCLEOTIDE SEQUENCE</scope>
    <source>
        <strain evidence="2">F6-4510</strain>
    </source>
</reference>